<keyword evidence="1" id="KW-0812">Transmembrane</keyword>
<dbReference type="RefSeq" id="WP_029331619.1">
    <property type="nucleotide sequence ID" value="NZ_LR732311.1"/>
</dbReference>
<feature type="transmembrane region" description="Helical" evidence="1">
    <location>
        <begin position="211"/>
        <end position="234"/>
    </location>
</feature>
<feature type="transmembrane region" description="Helical" evidence="1">
    <location>
        <begin position="398"/>
        <end position="414"/>
    </location>
</feature>
<accession>A0A653I8I8</accession>
<feature type="transmembrane region" description="Helical" evidence="1">
    <location>
        <begin position="336"/>
        <end position="354"/>
    </location>
</feature>
<feature type="transmembrane region" description="Helical" evidence="1">
    <location>
        <begin position="366"/>
        <end position="386"/>
    </location>
</feature>
<dbReference type="EMBL" id="CABWKQ010000014">
    <property type="protein sequence ID" value="VWX35206.1"/>
    <property type="molecule type" value="Genomic_DNA"/>
</dbReference>
<keyword evidence="1" id="KW-1133">Transmembrane helix</keyword>
<keyword evidence="3" id="KW-1185">Reference proteome</keyword>
<feature type="transmembrane region" description="Helical" evidence="1">
    <location>
        <begin position="156"/>
        <end position="176"/>
    </location>
</feature>
<sequence length="430" mass="49207">MRPILILLIIEALLSQLLRPLFSTPESYITLMLVGNSILMLWYLLKNSETTPLFLVFVTAFIVRLGLMFVDLELFRLPPHSGDDTEAFHLEGLQIYLDPSMFNEVVRGSYSKFLGIFYLAFGPERILAQYFNVILGVVAVVILAKTLRLLGLPMRVVFLSTLLFAFFAQGLLLSPILLRDQLVALGIVYTLYYMVRWTIDKSGVSLALAYFAYFVSTIFHSGLAIGIVVLLVYFSFYNHTTGRMDFEASKVQRLVMQVLIVGFIVYSFQDVLFAKFTHVSENGQLFSGMSYDRGGSAYLNGLTVTGPLDMILYSPLRMIYFLFSPFPWQWSSVTNIAIFFFDAAVYLLLFALTIRHFRYLKHHPYAAVLLFMLLLFIVNALIFGLGTGNVGTAIRHRYKLFPMLLIVYTSIHYIRYQALHHFEEVEQRAE</sequence>
<feature type="transmembrane region" description="Helical" evidence="1">
    <location>
        <begin position="182"/>
        <end position="199"/>
    </location>
</feature>
<feature type="transmembrane region" description="Helical" evidence="1">
    <location>
        <begin position="52"/>
        <end position="70"/>
    </location>
</feature>
<feature type="transmembrane region" description="Helical" evidence="1">
    <location>
        <begin position="28"/>
        <end position="45"/>
    </location>
</feature>
<keyword evidence="1" id="KW-0472">Membrane</keyword>
<reference evidence="2 3" key="1">
    <citation type="submission" date="2019-10" db="EMBL/GenBank/DDBJ databases">
        <authorList>
            <person name="Karimi E."/>
        </authorList>
    </citation>
    <scope>NUCLEOTIDE SEQUENCE [LARGE SCALE GENOMIC DNA]</scope>
    <source>
        <strain evidence="2">Exiguobacterium sp. 9Y</strain>
    </source>
</reference>
<dbReference type="Proteomes" id="UP000439752">
    <property type="component" value="Unassembled WGS sequence"/>
</dbReference>
<dbReference type="AlphaFoldDB" id="A0A653I8I8"/>
<feature type="transmembrane region" description="Helical" evidence="1">
    <location>
        <begin position="254"/>
        <end position="276"/>
    </location>
</feature>
<evidence type="ECO:0008006" key="4">
    <source>
        <dbReference type="Google" id="ProtNLM"/>
    </source>
</evidence>
<feature type="transmembrane region" description="Helical" evidence="1">
    <location>
        <begin position="297"/>
        <end position="316"/>
    </location>
</feature>
<evidence type="ECO:0000313" key="3">
    <source>
        <dbReference type="Proteomes" id="UP000439752"/>
    </source>
</evidence>
<organism evidence="2 3">
    <name type="scientific">Exiguobacterium oxidotolerans</name>
    <dbReference type="NCBI Taxonomy" id="223958"/>
    <lineage>
        <taxon>Bacteria</taxon>
        <taxon>Bacillati</taxon>
        <taxon>Bacillota</taxon>
        <taxon>Bacilli</taxon>
        <taxon>Bacillales</taxon>
        <taxon>Bacillales Family XII. Incertae Sedis</taxon>
        <taxon>Exiguobacterium</taxon>
    </lineage>
</organism>
<name>A0A653I8I8_9BACL</name>
<protein>
    <recommendedName>
        <fullName evidence="4">Glycosyltransferase RgtA/B/C/D-like domain-containing protein</fullName>
    </recommendedName>
</protein>
<feature type="transmembrane region" description="Helical" evidence="1">
    <location>
        <begin position="126"/>
        <end position="144"/>
    </location>
</feature>
<evidence type="ECO:0000313" key="2">
    <source>
        <dbReference type="EMBL" id="VWX35206.1"/>
    </source>
</evidence>
<gene>
    <name evidence="2" type="ORF">EXIGUO9Y_210090</name>
</gene>
<proteinExistence type="predicted"/>
<evidence type="ECO:0000256" key="1">
    <source>
        <dbReference type="SAM" id="Phobius"/>
    </source>
</evidence>